<dbReference type="GO" id="GO:0047443">
    <property type="term" value="F:4-hydroxy-4-methyl-2-oxoglutarate aldolase activity"/>
    <property type="evidence" value="ECO:0007669"/>
    <property type="project" value="UniProtKB-EC"/>
</dbReference>
<dbReference type="SUPFAM" id="SSF89562">
    <property type="entry name" value="RraA-like"/>
    <property type="match status" value="1"/>
</dbReference>
<evidence type="ECO:0000256" key="2">
    <source>
        <dbReference type="ARBA" id="ARBA00001968"/>
    </source>
</evidence>
<proteinExistence type="inferred from homology"/>
<dbReference type="CDD" id="cd16841">
    <property type="entry name" value="RraA_family"/>
    <property type="match status" value="1"/>
</dbReference>
<dbReference type="Pfam" id="PF03737">
    <property type="entry name" value="RraA-like"/>
    <property type="match status" value="1"/>
</dbReference>
<dbReference type="Proteomes" id="UP000094769">
    <property type="component" value="Unassembled WGS sequence"/>
</dbReference>
<comment type="subunit">
    <text evidence="4 10">Homotrimer.</text>
</comment>
<keyword evidence="12" id="KW-1185">Reference proteome</keyword>
<protein>
    <recommendedName>
        <fullName evidence="10">4-hydroxy-4-methyl-2-oxoglutarate aldolase</fullName>
        <shortName evidence="10">HMG aldolase</shortName>
        <ecNumber evidence="10">4.1.1.112</ecNumber>
        <ecNumber evidence="10">4.1.3.17</ecNumber>
    </recommendedName>
    <alternativeName>
        <fullName evidence="10">Oxaloacetate decarboxylase</fullName>
    </alternativeName>
</protein>
<accession>A0A7Z1AFV2</accession>
<evidence type="ECO:0000256" key="8">
    <source>
        <dbReference type="ARBA" id="ARBA00047973"/>
    </source>
</evidence>
<feature type="binding site" evidence="9">
    <location>
        <position position="103"/>
    </location>
    <ligand>
        <name>Mg(2+)</name>
        <dbReference type="ChEBI" id="CHEBI:18420"/>
    </ligand>
</feature>
<evidence type="ECO:0000256" key="3">
    <source>
        <dbReference type="ARBA" id="ARBA00008621"/>
    </source>
</evidence>
<evidence type="ECO:0000256" key="9">
    <source>
        <dbReference type="PIRSR" id="PIRSR605493-1"/>
    </source>
</evidence>
<dbReference type="GO" id="GO:0051252">
    <property type="term" value="P:regulation of RNA metabolic process"/>
    <property type="evidence" value="ECO:0007669"/>
    <property type="project" value="InterPro"/>
</dbReference>
<dbReference type="OrthoDB" id="943692at2"/>
<organism evidence="11 12">
    <name type="scientific">Candidatus Thiodiazotropha endolucinida</name>
    <dbReference type="NCBI Taxonomy" id="1655433"/>
    <lineage>
        <taxon>Bacteria</taxon>
        <taxon>Pseudomonadati</taxon>
        <taxon>Pseudomonadota</taxon>
        <taxon>Gammaproteobacteria</taxon>
        <taxon>Chromatiales</taxon>
        <taxon>Sedimenticolaceae</taxon>
        <taxon>Candidatus Thiodiazotropha</taxon>
    </lineage>
</organism>
<comment type="cofactor">
    <cofactor evidence="2 10">
        <name>a divalent metal cation</name>
        <dbReference type="ChEBI" id="CHEBI:60240"/>
    </cofactor>
</comment>
<dbReference type="NCBIfam" id="NF006875">
    <property type="entry name" value="PRK09372.1"/>
    <property type="match status" value="1"/>
</dbReference>
<keyword evidence="6 10" id="KW-0456">Lyase</keyword>
<dbReference type="GO" id="GO:0008948">
    <property type="term" value="F:oxaloacetate decarboxylase activity"/>
    <property type="evidence" value="ECO:0007669"/>
    <property type="project" value="UniProtKB-EC"/>
</dbReference>
<dbReference type="InterPro" id="IPR005493">
    <property type="entry name" value="RraA/RraA-like"/>
</dbReference>
<comment type="catalytic activity">
    <reaction evidence="8 10">
        <text>oxaloacetate + H(+) = pyruvate + CO2</text>
        <dbReference type="Rhea" id="RHEA:15641"/>
        <dbReference type="ChEBI" id="CHEBI:15361"/>
        <dbReference type="ChEBI" id="CHEBI:15378"/>
        <dbReference type="ChEBI" id="CHEBI:16452"/>
        <dbReference type="ChEBI" id="CHEBI:16526"/>
        <dbReference type="EC" id="4.1.1.112"/>
    </reaction>
</comment>
<evidence type="ECO:0000256" key="1">
    <source>
        <dbReference type="ARBA" id="ARBA00001342"/>
    </source>
</evidence>
<dbReference type="InterPro" id="IPR010203">
    <property type="entry name" value="RraA"/>
</dbReference>
<dbReference type="RefSeq" id="WP_069124467.1">
    <property type="nucleotide sequence ID" value="NZ_MARB01000009.1"/>
</dbReference>
<evidence type="ECO:0000256" key="5">
    <source>
        <dbReference type="ARBA" id="ARBA00022723"/>
    </source>
</evidence>
<evidence type="ECO:0000256" key="4">
    <source>
        <dbReference type="ARBA" id="ARBA00011233"/>
    </source>
</evidence>
<comment type="function">
    <text evidence="7 10">Catalyzes the aldol cleavage of 4-hydroxy-4-methyl-2-oxoglutarate (HMG) into 2 molecules of pyruvate. Also contains a secondary oxaloacetate (OAA) decarboxylase activity due to the common pyruvate enolate transition state formed following C-C bond cleavage in the retro-aldol and decarboxylation reactions.</text>
</comment>
<keyword evidence="5 9" id="KW-0479">Metal-binding</keyword>
<evidence type="ECO:0000256" key="7">
    <source>
        <dbReference type="ARBA" id="ARBA00025046"/>
    </source>
</evidence>
<evidence type="ECO:0000313" key="11">
    <source>
        <dbReference type="EMBL" id="ODJ87868.1"/>
    </source>
</evidence>
<evidence type="ECO:0000256" key="10">
    <source>
        <dbReference type="RuleBase" id="RU004338"/>
    </source>
</evidence>
<evidence type="ECO:0000256" key="6">
    <source>
        <dbReference type="ARBA" id="ARBA00023239"/>
    </source>
</evidence>
<comment type="similarity">
    <text evidence="3 10">Belongs to the class II aldolase/RraA-like family.</text>
</comment>
<dbReference type="EC" id="4.1.3.17" evidence="10"/>
<dbReference type="PANTHER" id="PTHR33254">
    <property type="entry name" value="4-HYDROXY-4-METHYL-2-OXOGLUTARATE ALDOLASE 3-RELATED"/>
    <property type="match status" value="1"/>
</dbReference>
<comment type="cofactor">
    <cofactor evidence="9">
        <name>Mg(2+)</name>
        <dbReference type="ChEBI" id="CHEBI:18420"/>
    </cofactor>
</comment>
<dbReference type="InterPro" id="IPR036704">
    <property type="entry name" value="RraA/RraA-like_sf"/>
</dbReference>
<keyword evidence="9" id="KW-0460">Magnesium</keyword>
<sequence>MNQAAGSLKTADLYDVHEEKLQICYPGFRHYGGSRMFHGPIATLKCFEDNSMVREELDQPGQGRVLVVDGGGSLRCAMLGDILAKKAVDNGWAGVLVNGCIRDAAEIGGMSLGVMALATNPRKSVKKGVGETGVEVNFSGVNFRSGEWLYADEDGIVVLADPAA</sequence>
<comment type="caution">
    <text evidence="11">The sequence shown here is derived from an EMBL/GenBank/DDBJ whole genome shotgun (WGS) entry which is preliminary data.</text>
</comment>
<dbReference type="GO" id="GO:0046872">
    <property type="term" value="F:metal ion binding"/>
    <property type="evidence" value="ECO:0007669"/>
    <property type="project" value="UniProtKB-KW"/>
</dbReference>
<dbReference type="EC" id="4.1.1.112" evidence="10"/>
<dbReference type="Gene3D" id="3.50.30.40">
    <property type="entry name" value="Ribonuclease E inhibitor RraA/RraA-like"/>
    <property type="match status" value="1"/>
</dbReference>
<feature type="binding site" evidence="9">
    <location>
        <begin position="80"/>
        <end position="83"/>
    </location>
    <ligand>
        <name>substrate</name>
    </ligand>
</feature>
<comment type="catalytic activity">
    <reaction evidence="1 10">
        <text>4-hydroxy-4-methyl-2-oxoglutarate = 2 pyruvate</text>
        <dbReference type="Rhea" id="RHEA:22748"/>
        <dbReference type="ChEBI" id="CHEBI:15361"/>
        <dbReference type="ChEBI" id="CHEBI:58276"/>
        <dbReference type="EC" id="4.1.3.17"/>
    </reaction>
</comment>
<evidence type="ECO:0000313" key="12">
    <source>
        <dbReference type="Proteomes" id="UP000094769"/>
    </source>
</evidence>
<dbReference type="PANTHER" id="PTHR33254:SF4">
    <property type="entry name" value="4-HYDROXY-4-METHYL-2-OXOGLUTARATE ALDOLASE 3-RELATED"/>
    <property type="match status" value="1"/>
</dbReference>
<dbReference type="GO" id="GO:0008428">
    <property type="term" value="F:ribonuclease inhibitor activity"/>
    <property type="evidence" value="ECO:0007669"/>
    <property type="project" value="InterPro"/>
</dbReference>
<dbReference type="EMBL" id="MARB01000009">
    <property type="protein sequence ID" value="ODJ87868.1"/>
    <property type="molecule type" value="Genomic_DNA"/>
</dbReference>
<reference evidence="11 12" key="1">
    <citation type="submission" date="2016-06" db="EMBL/GenBank/DDBJ databases">
        <title>Genome sequence of endosymbiont of Candidatus Endolucinida thiodiazotropha.</title>
        <authorList>
            <person name="Poehlein A."/>
            <person name="Koenig S."/>
            <person name="Heiden S.E."/>
            <person name="Thuermer A."/>
            <person name="Voget S."/>
            <person name="Daniel R."/>
            <person name="Markert S."/>
            <person name="Gros O."/>
            <person name="Schweder T."/>
        </authorList>
    </citation>
    <scope>NUCLEOTIDE SEQUENCE [LARGE SCALE GENOMIC DNA]</scope>
    <source>
        <strain evidence="11 12">COS</strain>
    </source>
</reference>
<feature type="binding site" evidence="9">
    <location>
        <position position="102"/>
    </location>
    <ligand>
        <name>substrate</name>
    </ligand>
</feature>
<dbReference type="AlphaFoldDB" id="A0A7Z1AFV2"/>
<dbReference type="NCBIfam" id="TIGR01935">
    <property type="entry name" value="NOT-MenG"/>
    <property type="match status" value="1"/>
</dbReference>
<name>A0A7Z1AFV2_9GAMM</name>
<gene>
    <name evidence="11" type="ORF">CODIS_19760</name>
</gene>